<dbReference type="AlphaFoldDB" id="A0A084VDV4"/>
<evidence type="ECO:0000313" key="3">
    <source>
        <dbReference type="EMBL" id="KFB36148.1"/>
    </source>
</evidence>
<dbReference type="Proteomes" id="UP000030765">
    <property type="component" value="Unassembled WGS sequence"/>
</dbReference>
<feature type="transmembrane region" description="Helical" evidence="2">
    <location>
        <begin position="99"/>
        <end position="119"/>
    </location>
</feature>
<feature type="region of interest" description="Disordered" evidence="1">
    <location>
        <begin position="39"/>
        <end position="89"/>
    </location>
</feature>
<dbReference type="VEuPathDB" id="VectorBase:ASIS011591"/>
<proteinExistence type="predicted"/>
<protein>
    <submittedName>
        <fullName evidence="3 4">Uncharacterized protein</fullName>
    </submittedName>
</protein>
<evidence type="ECO:0000256" key="1">
    <source>
        <dbReference type="SAM" id="MobiDB-lite"/>
    </source>
</evidence>
<evidence type="ECO:0000313" key="4">
    <source>
        <dbReference type="EnsemblMetazoa" id="ASIC003200-PA"/>
    </source>
</evidence>
<sequence length="178" mass="20294">MEPLKRHVRPFPISVISFGRDDNGKLDLPRVNVPQCKQHLHQQAVGNSRLAQDEDGRRRKRRKLNPYQLEQEEPKAQGEGLQHHSRCSSSTAMANQQHLRLALALLGLVLCSLLVPVISSPVSTKTSDRSAKRVDRSAYWQRVSKWHENFIAGRNMRLTGRVMRDRELSVRSATGCVR</sequence>
<keyword evidence="5" id="KW-1185">Reference proteome</keyword>
<organism evidence="3">
    <name type="scientific">Anopheles sinensis</name>
    <name type="common">Mosquito</name>
    <dbReference type="NCBI Taxonomy" id="74873"/>
    <lineage>
        <taxon>Eukaryota</taxon>
        <taxon>Metazoa</taxon>
        <taxon>Ecdysozoa</taxon>
        <taxon>Arthropoda</taxon>
        <taxon>Hexapoda</taxon>
        <taxon>Insecta</taxon>
        <taxon>Pterygota</taxon>
        <taxon>Neoptera</taxon>
        <taxon>Endopterygota</taxon>
        <taxon>Diptera</taxon>
        <taxon>Nematocera</taxon>
        <taxon>Culicoidea</taxon>
        <taxon>Culicidae</taxon>
        <taxon>Anophelinae</taxon>
        <taxon>Anopheles</taxon>
    </lineage>
</organism>
<evidence type="ECO:0000256" key="2">
    <source>
        <dbReference type="SAM" id="Phobius"/>
    </source>
</evidence>
<dbReference type="EnsemblMetazoa" id="ASIC003200-RA">
    <property type="protein sequence ID" value="ASIC003200-PA"/>
    <property type="gene ID" value="ASIC003200"/>
</dbReference>
<reference evidence="3 5" key="1">
    <citation type="journal article" date="2014" name="BMC Genomics">
        <title>Genome sequence of Anopheles sinensis provides insight into genetics basis of mosquito competence for malaria parasites.</title>
        <authorList>
            <person name="Zhou D."/>
            <person name="Zhang D."/>
            <person name="Ding G."/>
            <person name="Shi L."/>
            <person name="Hou Q."/>
            <person name="Ye Y."/>
            <person name="Xu Y."/>
            <person name="Zhou H."/>
            <person name="Xiong C."/>
            <person name="Li S."/>
            <person name="Yu J."/>
            <person name="Hong S."/>
            <person name="Yu X."/>
            <person name="Zou P."/>
            <person name="Chen C."/>
            <person name="Chang X."/>
            <person name="Wang W."/>
            <person name="Lv Y."/>
            <person name="Sun Y."/>
            <person name="Ma L."/>
            <person name="Shen B."/>
            <person name="Zhu C."/>
        </authorList>
    </citation>
    <scope>NUCLEOTIDE SEQUENCE [LARGE SCALE GENOMIC DNA]</scope>
</reference>
<evidence type="ECO:0000313" key="5">
    <source>
        <dbReference type="Proteomes" id="UP000030765"/>
    </source>
</evidence>
<name>A0A084VDV4_ANOSI</name>
<keyword evidence="2" id="KW-0472">Membrane</keyword>
<dbReference type="EMBL" id="ATLV01011803">
    <property type="status" value="NOT_ANNOTATED_CDS"/>
    <property type="molecule type" value="Genomic_DNA"/>
</dbReference>
<reference evidence="4" key="2">
    <citation type="submission" date="2020-05" db="UniProtKB">
        <authorList>
            <consortium name="EnsemblMetazoa"/>
        </authorList>
    </citation>
    <scope>IDENTIFICATION</scope>
</reference>
<keyword evidence="2" id="KW-1133">Transmembrane helix</keyword>
<gene>
    <name evidence="3" type="ORF">ZHAS_00003200</name>
</gene>
<dbReference type="EMBL" id="KE524723">
    <property type="protein sequence ID" value="KFB36148.1"/>
    <property type="molecule type" value="Genomic_DNA"/>
</dbReference>
<keyword evidence="2" id="KW-0812">Transmembrane</keyword>
<dbReference type="VEuPathDB" id="VectorBase:ASIC003200"/>
<accession>A0A084VDV4</accession>